<dbReference type="AlphaFoldDB" id="A0A0C5VRP8"/>
<evidence type="ECO:0000313" key="3">
    <source>
        <dbReference type="Proteomes" id="UP000032266"/>
    </source>
</evidence>
<dbReference type="Proteomes" id="UP000032266">
    <property type="component" value="Chromosome"/>
</dbReference>
<dbReference type="KEGG" id="gsn:YC6258_04879"/>
<gene>
    <name evidence="2" type="ORF">YC6258_04879</name>
</gene>
<reference evidence="2 3" key="1">
    <citation type="submission" date="2014-01" db="EMBL/GenBank/DDBJ databases">
        <title>Full genme sequencing of cellulolytic bacterium Gynuella sunshinyii YC6258T gen. nov., sp. nov.</title>
        <authorList>
            <person name="Khan H."/>
            <person name="Chung E.J."/>
            <person name="Chung Y.R."/>
        </authorList>
    </citation>
    <scope>NUCLEOTIDE SEQUENCE [LARGE SCALE GENOMIC DNA]</scope>
    <source>
        <strain evidence="2 3">YC6258</strain>
    </source>
</reference>
<sequence>MTEILQNADKMAFQPENPKTPGFAPKTSQTPQSRELATLTRP</sequence>
<evidence type="ECO:0000256" key="1">
    <source>
        <dbReference type="SAM" id="MobiDB-lite"/>
    </source>
</evidence>
<name>A0A0C5VRP8_9GAMM</name>
<organism evidence="2 3">
    <name type="scientific">Gynuella sunshinyii YC6258</name>
    <dbReference type="NCBI Taxonomy" id="1445510"/>
    <lineage>
        <taxon>Bacteria</taxon>
        <taxon>Pseudomonadati</taxon>
        <taxon>Pseudomonadota</taxon>
        <taxon>Gammaproteobacteria</taxon>
        <taxon>Oceanospirillales</taxon>
        <taxon>Saccharospirillaceae</taxon>
        <taxon>Gynuella</taxon>
    </lineage>
</organism>
<evidence type="ECO:0000313" key="2">
    <source>
        <dbReference type="EMBL" id="AJQ96911.1"/>
    </source>
</evidence>
<feature type="compositionally biased region" description="Polar residues" evidence="1">
    <location>
        <begin position="26"/>
        <end position="42"/>
    </location>
</feature>
<dbReference type="STRING" id="1445510.YC6258_04879"/>
<protein>
    <submittedName>
        <fullName evidence="2">Uncharacterized protein</fullName>
    </submittedName>
</protein>
<keyword evidence="3" id="KW-1185">Reference proteome</keyword>
<dbReference type="EMBL" id="CP007142">
    <property type="protein sequence ID" value="AJQ96911.1"/>
    <property type="molecule type" value="Genomic_DNA"/>
</dbReference>
<accession>A0A0C5VRP8</accession>
<proteinExistence type="predicted"/>
<dbReference type="HOGENOM" id="CLU_3252293_0_0_6"/>
<feature type="region of interest" description="Disordered" evidence="1">
    <location>
        <begin position="1"/>
        <end position="42"/>
    </location>
</feature>